<keyword evidence="2" id="KW-0472">Membrane</keyword>
<dbReference type="EMBL" id="KQ257459">
    <property type="protein sequence ID" value="KNC98832.1"/>
    <property type="molecule type" value="Genomic_DNA"/>
</dbReference>
<protein>
    <submittedName>
        <fullName evidence="3">Uncharacterized protein</fullName>
    </submittedName>
</protein>
<gene>
    <name evidence="3" type="ORF">SPPG_05808</name>
</gene>
<feature type="transmembrane region" description="Helical" evidence="2">
    <location>
        <begin position="315"/>
        <end position="335"/>
    </location>
</feature>
<dbReference type="VEuPathDB" id="FungiDB:SPPG_05808"/>
<organism evidence="3 4">
    <name type="scientific">Spizellomyces punctatus (strain DAOM BR117)</name>
    <dbReference type="NCBI Taxonomy" id="645134"/>
    <lineage>
        <taxon>Eukaryota</taxon>
        <taxon>Fungi</taxon>
        <taxon>Fungi incertae sedis</taxon>
        <taxon>Chytridiomycota</taxon>
        <taxon>Chytridiomycota incertae sedis</taxon>
        <taxon>Chytridiomycetes</taxon>
        <taxon>Spizellomycetales</taxon>
        <taxon>Spizellomycetaceae</taxon>
        <taxon>Spizellomyces</taxon>
    </lineage>
</organism>
<keyword evidence="2" id="KW-1133">Transmembrane helix</keyword>
<feature type="region of interest" description="Disordered" evidence="1">
    <location>
        <begin position="230"/>
        <end position="261"/>
    </location>
</feature>
<dbReference type="RefSeq" id="XP_016606872.1">
    <property type="nucleotide sequence ID" value="XM_016754017.1"/>
</dbReference>
<feature type="transmembrane region" description="Helical" evidence="2">
    <location>
        <begin position="97"/>
        <end position="119"/>
    </location>
</feature>
<dbReference type="GeneID" id="27689160"/>
<keyword evidence="4" id="KW-1185">Reference proteome</keyword>
<feature type="transmembrane region" description="Helical" evidence="2">
    <location>
        <begin position="182"/>
        <end position="200"/>
    </location>
</feature>
<dbReference type="AlphaFoldDB" id="A0A0L0HCB4"/>
<sequence>MAAELPDNVPPPPRSLEIIMVCISAVAVLVATWNLFLPLQPFLRRTQTTKTYFDYVYLFCIVGIWLYSLFTVAVCFMMDEEGMRTHWIVMVFYDWSWYLSSVFYIWFILRRFQLVWAAIQRVETSLTAQKWWIRNMEWLPVGIWFCTGFLVATSNTIAAFFAPHVPNWLATYRDSKGVVLSFSWHSCAQAIDLGVSIYLFRTLNKVAGGIKQDIRGRIPKTDADLEISMGTSASMGPSTTLDSTRKQFSQTPSKEPLAPSKGSSQEVLALLRTTGKGMFIAAFLSLGGSLVHILTEFLLNDPNNIYSYPYRIIRHFTWTVPVYHATFSWMYIRAVRELMSKIQRR</sequence>
<dbReference type="Proteomes" id="UP000053201">
    <property type="component" value="Unassembled WGS sequence"/>
</dbReference>
<dbReference type="OrthoDB" id="10281333at2759"/>
<feature type="transmembrane region" description="Helical" evidence="2">
    <location>
        <begin position="139"/>
        <end position="162"/>
    </location>
</feature>
<feature type="transmembrane region" description="Helical" evidence="2">
    <location>
        <begin position="18"/>
        <end position="43"/>
    </location>
</feature>
<proteinExistence type="predicted"/>
<feature type="transmembrane region" description="Helical" evidence="2">
    <location>
        <begin position="55"/>
        <end position="77"/>
    </location>
</feature>
<evidence type="ECO:0000256" key="1">
    <source>
        <dbReference type="SAM" id="MobiDB-lite"/>
    </source>
</evidence>
<evidence type="ECO:0000256" key="2">
    <source>
        <dbReference type="SAM" id="Phobius"/>
    </source>
</evidence>
<accession>A0A0L0HCB4</accession>
<keyword evidence="2" id="KW-0812">Transmembrane</keyword>
<dbReference type="InParanoid" id="A0A0L0HCB4"/>
<name>A0A0L0HCB4_SPIPD</name>
<evidence type="ECO:0000313" key="3">
    <source>
        <dbReference type="EMBL" id="KNC98832.1"/>
    </source>
</evidence>
<reference evidence="3 4" key="1">
    <citation type="submission" date="2009-08" db="EMBL/GenBank/DDBJ databases">
        <title>The Genome Sequence of Spizellomyces punctatus strain DAOM BR117.</title>
        <authorList>
            <consortium name="The Broad Institute Genome Sequencing Platform"/>
            <person name="Russ C."/>
            <person name="Cuomo C."/>
            <person name="Shea T."/>
            <person name="Young S.K."/>
            <person name="Zeng Q."/>
            <person name="Koehrsen M."/>
            <person name="Haas B."/>
            <person name="Borodovsky M."/>
            <person name="Guigo R."/>
            <person name="Alvarado L."/>
            <person name="Berlin A."/>
            <person name="Bochicchio J."/>
            <person name="Borenstein D."/>
            <person name="Chapman S."/>
            <person name="Chen Z."/>
            <person name="Engels R."/>
            <person name="Freedman E."/>
            <person name="Gellesch M."/>
            <person name="Goldberg J."/>
            <person name="Griggs A."/>
            <person name="Gujja S."/>
            <person name="Heiman D."/>
            <person name="Hepburn T."/>
            <person name="Howarth C."/>
            <person name="Jen D."/>
            <person name="Larson L."/>
            <person name="Lewis B."/>
            <person name="Mehta T."/>
            <person name="Park D."/>
            <person name="Pearson M."/>
            <person name="Roberts A."/>
            <person name="Saif S."/>
            <person name="Shenoy N."/>
            <person name="Sisk P."/>
            <person name="Stolte C."/>
            <person name="Sykes S."/>
            <person name="Thomson T."/>
            <person name="Walk T."/>
            <person name="White J."/>
            <person name="Yandava C."/>
            <person name="Burger G."/>
            <person name="Gray M.W."/>
            <person name="Holland P.W.H."/>
            <person name="King N."/>
            <person name="Lang F.B.F."/>
            <person name="Roger A.J."/>
            <person name="Ruiz-Trillo I."/>
            <person name="Lander E."/>
            <person name="Nusbaum C."/>
        </authorList>
    </citation>
    <scope>NUCLEOTIDE SEQUENCE [LARGE SCALE GENOMIC DNA]</scope>
    <source>
        <strain evidence="3 4">DAOM BR117</strain>
    </source>
</reference>
<feature type="transmembrane region" description="Helical" evidence="2">
    <location>
        <begin position="277"/>
        <end position="295"/>
    </location>
</feature>
<feature type="compositionally biased region" description="Polar residues" evidence="1">
    <location>
        <begin position="230"/>
        <end position="253"/>
    </location>
</feature>
<evidence type="ECO:0000313" key="4">
    <source>
        <dbReference type="Proteomes" id="UP000053201"/>
    </source>
</evidence>